<feature type="compositionally biased region" description="Pro residues" evidence="13">
    <location>
        <begin position="186"/>
        <end position="201"/>
    </location>
</feature>
<dbReference type="GO" id="GO:0004198">
    <property type="term" value="F:calcium-dependent cysteine-type endopeptidase activity"/>
    <property type="evidence" value="ECO:0007669"/>
    <property type="project" value="InterPro"/>
</dbReference>
<feature type="compositionally biased region" description="Low complexity" evidence="13">
    <location>
        <begin position="88"/>
        <end position="106"/>
    </location>
</feature>
<dbReference type="InterPro" id="IPR022684">
    <property type="entry name" value="Calpain_cysteine_protease"/>
</dbReference>
<evidence type="ECO:0000256" key="10">
    <source>
        <dbReference type="ARBA" id="ARBA00022837"/>
    </source>
</evidence>
<dbReference type="SMART" id="SM00054">
    <property type="entry name" value="EFh"/>
    <property type="match status" value="2"/>
</dbReference>
<feature type="region of interest" description="Disordered" evidence="13">
    <location>
        <begin position="82"/>
        <end position="106"/>
    </location>
</feature>
<evidence type="ECO:0000256" key="2">
    <source>
        <dbReference type="ARBA" id="ARBA00007623"/>
    </source>
</evidence>
<dbReference type="SMART" id="SM00230">
    <property type="entry name" value="CysPc"/>
    <property type="match status" value="1"/>
</dbReference>
<evidence type="ECO:0000256" key="7">
    <source>
        <dbReference type="ARBA" id="ARBA00022801"/>
    </source>
</evidence>
<dbReference type="FunFam" id="3.90.70.10:FF:000001">
    <property type="entry name" value="Calpain-1 catalytic subunit"/>
    <property type="match status" value="1"/>
</dbReference>
<keyword evidence="3" id="KW-0963">Cytoplasm</keyword>
<organism evidence="16 17">
    <name type="scientific">Drosophila lebanonensis</name>
    <name type="common">Fruit fly</name>
    <name type="synonym">Scaptodrosophila lebanonensis</name>
    <dbReference type="NCBI Taxonomy" id="7225"/>
    <lineage>
        <taxon>Eukaryota</taxon>
        <taxon>Metazoa</taxon>
        <taxon>Ecdysozoa</taxon>
        <taxon>Arthropoda</taxon>
        <taxon>Hexapoda</taxon>
        <taxon>Insecta</taxon>
        <taxon>Pterygota</taxon>
        <taxon>Neoptera</taxon>
        <taxon>Endopterygota</taxon>
        <taxon>Diptera</taxon>
        <taxon>Brachycera</taxon>
        <taxon>Muscomorpha</taxon>
        <taxon>Ephydroidea</taxon>
        <taxon>Drosophilidae</taxon>
        <taxon>Scaptodrosophila</taxon>
    </lineage>
</organism>
<dbReference type="Pfam" id="PF00648">
    <property type="entry name" value="Peptidase_C2"/>
    <property type="match status" value="1"/>
</dbReference>
<feature type="active site" evidence="11 12">
    <location>
        <position position="472"/>
    </location>
</feature>
<dbReference type="PANTHER" id="PTHR10183:SF433">
    <property type="entry name" value="CALPAIN-A-RELATED"/>
    <property type="match status" value="1"/>
</dbReference>
<keyword evidence="4 12" id="KW-0645">Protease</keyword>
<dbReference type="GO" id="GO:0016540">
    <property type="term" value="P:protein autoprocessing"/>
    <property type="evidence" value="ECO:0007669"/>
    <property type="project" value="UniProtKB-ARBA"/>
</dbReference>
<protein>
    <submittedName>
        <fullName evidence="17">Calpain-B</fullName>
    </submittedName>
</protein>
<dbReference type="SMART" id="SM00720">
    <property type="entry name" value="calpain_III"/>
    <property type="match status" value="1"/>
</dbReference>
<dbReference type="PROSITE" id="PS00139">
    <property type="entry name" value="THIOL_PROTEASE_CYS"/>
    <property type="match status" value="1"/>
</dbReference>
<dbReference type="SUPFAM" id="SSF54001">
    <property type="entry name" value="Cysteine proteinases"/>
    <property type="match status" value="1"/>
</dbReference>
<dbReference type="Proteomes" id="UP000504634">
    <property type="component" value="Unplaced"/>
</dbReference>
<keyword evidence="16" id="KW-1185">Reference proteome</keyword>
<dbReference type="CDD" id="cd16196">
    <property type="entry name" value="EFh_PEF_CalpA_B"/>
    <property type="match status" value="1"/>
</dbReference>
<evidence type="ECO:0000259" key="15">
    <source>
        <dbReference type="PROSITE" id="PS50222"/>
    </source>
</evidence>
<evidence type="ECO:0000313" key="17">
    <source>
        <dbReference type="RefSeq" id="XP_030385583.1"/>
    </source>
</evidence>
<keyword evidence="8 12" id="KW-0788">Thiol protease</keyword>
<evidence type="ECO:0000256" key="5">
    <source>
        <dbReference type="ARBA" id="ARBA00022723"/>
    </source>
</evidence>
<dbReference type="InterPro" id="IPR002048">
    <property type="entry name" value="EF_hand_dom"/>
</dbReference>
<feature type="active site" evidence="11 12">
    <location>
        <position position="500"/>
    </location>
</feature>
<feature type="domain" description="Calpain catalytic" evidence="14">
    <location>
        <begin position="261"/>
        <end position="560"/>
    </location>
</feature>
<dbReference type="Pfam" id="PF13499">
    <property type="entry name" value="EF-hand_7"/>
    <property type="match status" value="1"/>
</dbReference>
<dbReference type="OrthoDB" id="424753at2759"/>
<name>A0A6J2UDT4_DROLE</name>
<feature type="active site" evidence="11 12">
    <location>
        <position position="316"/>
    </location>
</feature>
<dbReference type="InterPro" id="IPR022682">
    <property type="entry name" value="Calpain_domain_III"/>
</dbReference>
<dbReference type="InterPro" id="IPR011992">
    <property type="entry name" value="EF-hand-dom_pair"/>
</dbReference>
<dbReference type="SUPFAM" id="SSF47473">
    <property type="entry name" value="EF-hand"/>
    <property type="match status" value="1"/>
</dbReference>
<keyword evidence="10" id="KW-0106">Calcium</keyword>
<keyword evidence="9" id="KW-0068">Autocatalytic cleavage</keyword>
<dbReference type="Pfam" id="PF01067">
    <property type="entry name" value="Calpain_III"/>
    <property type="match status" value="1"/>
</dbReference>
<comment type="subcellular location">
    <subcellularLocation>
        <location evidence="1">Cytoplasm</location>
    </subcellularLocation>
</comment>
<dbReference type="Gene3D" id="1.10.238.10">
    <property type="entry name" value="EF-hand"/>
    <property type="match status" value="1"/>
</dbReference>
<dbReference type="CDD" id="cd00214">
    <property type="entry name" value="Calpain_III"/>
    <property type="match status" value="1"/>
</dbReference>
<dbReference type="GeneID" id="115632526"/>
<dbReference type="PRINTS" id="PR00704">
    <property type="entry name" value="CALPAIN"/>
</dbReference>
<dbReference type="InterPro" id="IPR022683">
    <property type="entry name" value="Calpain_III"/>
</dbReference>
<feature type="region of interest" description="Disordered" evidence="13">
    <location>
        <begin position="732"/>
        <end position="755"/>
    </location>
</feature>
<dbReference type="PROSITE" id="PS50222">
    <property type="entry name" value="EF_HAND_2"/>
    <property type="match status" value="1"/>
</dbReference>
<proteinExistence type="inferred from homology"/>
<sequence length="926" mass="103682">MYSIENYPKNYRASGIGLVNLAALGYSENEVGSGRGKGGGIGGSNANSKPKTGLYPSLPYPSSDSVGGMPYVVKQTTHAQNASFTGGPTAPASAPYPSSTPYPSSAPYSQLPYPQMPQPYGGGGAIPSLPYPTVPLAAMPGLPSMPMPYAPTTPQPQTPGLYPTLPTLPTGAGYPMGGGMPMPMPSFPPLPTPTAPPPESAPSPEEEPSVGVAELAFTSMKVPENENMFWLGRKAASTRQQSVRGGDFATLRDSCVSNGTLFEDPDFPANNDSLMFSRRPDRYIEWLRPSEIVDDPQFFVEGYSRFDVQQGELGDCWLLAAAANLTQDANLFFRVIPPDQDFQENYAGIFHFKFWQYGKWVEVVIDDRLPTYHGELIYMHSTEKNEFWSALLEKAYAKLHGSYEALKGGTTCEAMEDFTGGVTEWYDIKEAPPNLFSIMIKASERGSMMGCSLEPDPHVLEAETREGLIRGHAYSITKVCMLDIATPNRQGKLPMIRMRNPWGNDAEWNGPWSDSSPEWRFIPDHQKESIGLNFDRDGEFWMSFQDFLNHFDRVEICNLSPDSLTDEQENRSRRKWEMSMFEGEWTSGVTAGGCRNFLETFWHNPQYIVSLEDPDEEDDDGKCTVIVALMQKNRRSKRNVGIDCLTIGFAIYHLTDRDLLVKPQGLNFFKYRASVARSPHFINTREVCARFKLPPGHYLIVPSTFDPNEEGEFIIRVFSETMNNMEENDDTVGFGETDDRIAPALPPPTPKEEDDPQRIALQRLFNSVAGDDGEVDWQELKRILDHSMRDVMGGEGFSKDAVRSMVAMLDKDHSGRLGFEEFEALLTDIAKWRAVFKLYDSRRTGSIDGFHLRGALNSAGYHLNNRLLNALAHRYGSREGKVPFDDFLMCAIKVKTFIEMFRERDTDNSDTAFFNLDDWLERTIYS</sequence>
<evidence type="ECO:0000256" key="8">
    <source>
        <dbReference type="ARBA" id="ARBA00022807"/>
    </source>
</evidence>
<dbReference type="InterPro" id="IPR038765">
    <property type="entry name" value="Papain-like_cys_pep_sf"/>
</dbReference>
<dbReference type="SUPFAM" id="SSF49758">
    <property type="entry name" value="Calpain large subunit, middle domain (domain III)"/>
    <property type="match status" value="1"/>
</dbReference>
<feature type="region of interest" description="Disordered" evidence="13">
    <location>
        <begin position="186"/>
        <end position="208"/>
    </location>
</feature>
<evidence type="ECO:0000256" key="4">
    <source>
        <dbReference type="ARBA" id="ARBA00022670"/>
    </source>
</evidence>
<evidence type="ECO:0000256" key="1">
    <source>
        <dbReference type="ARBA" id="ARBA00004496"/>
    </source>
</evidence>
<dbReference type="FunFam" id="2.60.120.380:FF:000001">
    <property type="entry name" value="Calpain-1 catalytic subunit"/>
    <property type="match status" value="1"/>
</dbReference>
<dbReference type="InterPro" id="IPR036213">
    <property type="entry name" value="Calpain_III_sf"/>
</dbReference>
<dbReference type="AlphaFoldDB" id="A0A6J2UDT4"/>
<gene>
    <name evidence="17" type="primary">LOC115632526</name>
</gene>
<feature type="region of interest" description="Disordered" evidence="13">
    <location>
        <begin position="36"/>
        <end position="58"/>
    </location>
</feature>
<evidence type="ECO:0000313" key="16">
    <source>
        <dbReference type="Proteomes" id="UP000504634"/>
    </source>
</evidence>
<dbReference type="RefSeq" id="XP_030385583.1">
    <property type="nucleotide sequence ID" value="XM_030529723.1"/>
</dbReference>
<comment type="similarity">
    <text evidence="2">Belongs to the peptidase C2 family.</text>
</comment>
<dbReference type="PROSITE" id="PS50203">
    <property type="entry name" value="CALPAIN_CAT"/>
    <property type="match status" value="1"/>
</dbReference>
<evidence type="ECO:0000256" key="13">
    <source>
        <dbReference type="SAM" id="MobiDB-lite"/>
    </source>
</evidence>
<dbReference type="FunFam" id="1.10.238.10:FF:000241">
    <property type="entry name" value="Calpain-A, isoform C"/>
    <property type="match status" value="1"/>
</dbReference>
<dbReference type="InterPro" id="IPR018247">
    <property type="entry name" value="EF_Hand_1_Ca_BS"/>
</dbReference>
<evidence type="ECO:0000256" key="3">
    <source>
        <dbReference type="ARBA" id="ARBA00022490"/>
    </source>
</evidence>
<dbReference type="CDD" id="cd00044">
    <property type="entry name" value="CysPc"/>
    <property type="match status" value="1"/>
</dbReference>
<dbReference type="GO" id="GO:0005737">
    <property type="term" value="C:cytoplasm"/>
    <property type="evidence" value="ECO:0007669"/>
    <property type="project" value="UniProtKB-SubCell"/>
</dbReference>
<feature type="domain" description="EF-hand" evidence="15">
    <location>
        <begin position="797"/>
        <end position="832"/>
    </location>
</feature>
<dbReference type="InterPro" id="IPR001300">
    <property type="entry name" value="Peptidase_C2_calpain_cat"/>
</dbReference>
<dbReference type="InterPro" id="IPR000169">
    <property type="entry name" value="Pept_cys_AS"/>
</dbReference>
<accession>A0A6J2UDT4</accession>
<dbReference type="GO" id="GO:0005509">
    <property type="term" value="F:calcium ion binding"/>
    <property type="evidence" value="ECO:0007669"/>
    <property type="project" value="InterPro"/>
</dbReference>
<dbReference type="GO" id="GO:0016322">
    <property type="term" value="P:neuron remodeling"/>
    <property type="evidence" value="ECO:0007669"/>
    <property type="project" value="UniProtKB-ARBA"/>
</dbReference>
<evidence type="ECO:0000256" key="9">
    <source>
        <dbReference type="ARBA" id="ARBA00022813"/>
    </source>
</evidence>
<dbReference type="InterPro" id="IPR033883">
    <property type="entry name" value="C2_III"/>
</dbReference>
<keyword evidence="6" id="KW-0677">Repeat</keyword>
<evidence type="ECO:0000256" key="6">
    <source>
        <dbReference type="ARBA" id="ARBA00022737"/>
    </source>
</evidence>
<dbReference type="Gene3D" id="3.90.70.10">
    <property type="entry name" value="Cysteine proteinases"/>
    <property type="match status" value="1"/>
</dbReference>
<evidence type="ECO:0000256" key="11">
    <source>
        <dbReference type="PIRSR" id="PIRSR622684-1"/>
    </source>
</evidence>
<reference evidence="17" key="1">
    <citation type="submission" date="2025-08" db="UniProtKB">
        <authorList>
            <consortium name="RefSeq"/>
        </authorList>
    </citation>
    <scope>IDENTIFICATION</scope>
    <source>
        <strain evidence="17">11010-0011.00</strain>
        <tissue evidence="17">Whole body</tissue>
    </source>
</reference>
<evidence type="ECO:0000259" key="14">
    <source>
        <dbReference type="PROSITE" id="PS50203"/>
    </source>
</evidence>
<dbReference type="PROSITE" id="PS00018">
    <property type="entry name" value="EF_HAND_1"/>
    <property type="match status" value="1"/>
</dbReference>
<dbReference type="Gene3D" id="2.60.120.380">
    <property type="match status" value="1"/>
</dbReference>
<evidence type="ECO:0000256" key="12">
    <source>
        <dbReference type="PROSITE-ProRule" id="PRU00239"/>
    </source>
</evidence>
<dbReference type="PANTHER" id="PTHR10183">
    <property type="entry name" value="CALPAIN"/>
    <property type="match status" value="1"/>
</dbReference>
<keyword evidence="7 12" id="KW-0378">Hydrolase</keyword>
<keyword evidence="5" id="KW-0479">Metal-binding</keyword>